<feature type="signal peptide" evidence="1">
    <location>
        <begin position="1"/>
        <end position="24"/>
    </location>
</feature>
<dbReference type="EMBL" id="LNQL01000001">
    <property type="protein sequence ID" value="KSU50915.1"/>
    <property type="molecule type" value="Genomic_DNA"/>
</dbReference>
<evidence type="ECO:0008006" key="4">
    <source>
        <dbReference type="Google" id="ProtNLM"/>
    </source>
</evidence>
<evidence type="ECO:0000256" key="1">
    <source>
        <dbReference type="SAM" id="SignalP"/>
    </source>
</evidence>
<sequence length="228" mass="26164">MKRIKPKKQIILFMLGLLFLSGCAPENNVEVKEKIHVDGTSLFDSGSYPTAVETAEHQFKYDLSDKSTYTLKQDDFRVDARFGDYNLLLASVIDGRYDSLMIYEKKSNWMLSSSMDLIRDQSTKGESIEGSLAWEGNKKKMTTQLVTNRHYTVMETRLKSEQIPERFGKRVRTINGLKVHVQKQGKQLNLAYQNGTDVMWIVSDRPEETTMRLIQRSPESPIASLLTE</sequence>
<evidence type="ECO:0000313" key="3">
    <source>
        <dbReference type="Proteomes" id="UP000053797"/>
    </source>
</evidence>
<accession>A0A0V8GKT6</accession>
<comment type="caution">
    <text evidence="2">The sequence shown here is derived from an EMBL/GenBank/DDBJ whole genome shotgun (WGS) entry which is preliminary data.</text>
</comment>
<name>A0A0V8GKT6_9BACL</name>
<organism evidence="2 3">
    <name type="scientific">Exiguobacterium indicum</name>
    <dbReference type="NCBI Taxonomy" id="296995"/>
    <lineage>
        <taxon>Bacteria</taxon>
        <taxon>Bacillati</taxon>
        <taxon>Bacillota</taxon>
        <taxon>Bacilli</taxon>
        <taxon>Bacillales</taxon>
        <taxon>Bacillales Family XII. Incertae Sedis</taxon>
        <taxon>Exiguobacterium</taxon>
    </lineage>
</organism>
<gene>
    <name evidence="2" type="ORF">AS033_05920</name>
</gene>
<dbReference type="OrthoDB" id="9925595at2"/>
<reference evidence="2 3" key="1">
    <citation type="journal article" date="2015" name="Int. J. Syst. Evol. Microbiol.">
        <title>Exiguobacterium enclense sp. nov., isolated from sediment.</title>
        <authorList>
            <person name="Dastager S.G."/>
            <person name="Mawlankar R."/>
            <person name="Sonalkar V.V."/>
            <person name="Thorat M.N."/>
            <person name="Mual P."/>
            <person name="Verma A."/>
            <person name="Krishnamurthi S."/>
            <person name="Tang S.K."/>
            <person name="Li W.J."/>
        </authorList>
    </citation>
    <scope>NUCLEOTIDE SEQUENCE [LARGE SCALE GENOMIC DNA]</scope>
    <source>
        <strain evidence="2 3">NIO-1109</strain>
    </source>
</reference>
<dbReference type="PROSITE" id="PS51257">
    <property type="entry name" value="PROKAR_LIPOPROTEIN"/>
    <property type="match status" value="1"/>
</dbReference>
<keyword evidence="1" id="KW-0732">Signal</keyword>
<feature type="chain" id="PRO_5039377097" description="DUF3108 domain-containing protein" evidence="1">
    <location>
        <begin position="25"/>
        <end position="228"/>
    </location>
</feature>
<dbReference type="AlphaFoldDB" id="A0A0V8GKT6"/>
<evidence type="ECO:0000313" key="2">
    <source>
        <dbReference type="EMBL" id="KSU50915.1"/>
    </source>
</evidence>
<protein>
    <recommendedName>
        <fullName evidence="4">DUF3108 domain-containing protein</fullName>
    </recommendedName>
</protein>
<proteinExistence type="predicted"/>
<dbReference type="Proteomes" id="UP000053797">
    <property type="component" value="Unassembled WGS sequence"/>
</dbReference>
<dbReference type="RefSeq" id="WP_058264943.1">
    <property type="nucleotide sequence ID" value="NZ_FMYN01000001.1"/>
</dbReference>